<evidence type="ECO:0000313" key="2">
    <source>
        <dbReference type="Proteomes" id="UP001054945"/>
    </source>
</evidence>
<keyword evidence="2" id="KW-1185">Reference proteome</keyword>
<name>A0AAV4SEZ7_CAEEX</name>
<evidence type="ECO:0008006" key="3">
    <source>
        <dbReference type="Google" id="ProtNLM"/>
    </source>
</evidence>
<accession>A0AAV4SEZ7</accession>
<comment type="caution">
    <text evidence="1">The sequence shown here is derived from an EMBL/GenBank/DDBJ whole genome shotgun (WGS) entry which is preliminary data.</text>
</comment>
<dbReference type="EMBL" id="BPLR01009539">
    <property type="protein sequence ID" value="GIY32745.1"/>
    <property type="molecule type" value="Genomic_DNA"/>
</dbReference>
<dbReference type="Proteomes" id="UP001054945">
    <property type="component" value="Unassembled WGS sequence"/>
</dbReference>
<proteinExistence type="predicted"/>
<gene>
    <name evidence="1" type="ORF">CEXT_504571</name>
</gene>
<organism evidence="1 2">
    <name type="scientific">Caerostris extrusa</name>
    <name type="common">Bark spider</name>
    <name type="synonym">Caerostris bankana</name>
    <dbReference type="NCBI Taxonomy" id="172846"/>
    <lineage>
        <taxon>Eukaryota</taxon>
        <taxon>Metazoa</taxon>
        <taxon>Ecdysozoa</taxon>
        <taxon>Arthropoda</taxon>
        <taxon>Chelicerata</taxon>
        <taxon>Arachnida</taxon>
        <taxon>Araneae</taxon>
        <taxon>Araneomorphae</taxon>
        <taxon>Entelegynae</taxon>
        <taxon>Araneoidea</taxon>
        <taxon>Araneidae</taxon>
        <taxon>Caerostris</taxon>
    </lineage>
</organism>
<dbReference type="AlphaFoldDB" id="A0AAV4SEZ7"/>
<reference evidence="1 2" key="1">
    <citation type="submission" date="2021-06" db="EMBL/GenBank/DDBJ databases">
        <title>Caerostris extrusa draft genome.</title>
        <authorList>
            <person name="Kono N."/>
            <person name="Arakawa K."/>
        </authorList>
    </citation>
    <scope>NUCLEOTIDE SEQUENCE [LARGE SCALE GENOMIC DNA]</scope>
</reference>
<protein>
    <recommendedName>
        <fullName evidence="3">Transposase</fullName>
    </recommendedName>
</protein>
<evidence type="ECO:0000313" key="1">
    <source>
        <dbReference type="EMBL" id="GIY32745.1"/>
    </source>
</evidence>
<sequence>MIGKNPAIIQTHENSEIHRNAMLTYLTRAKGKTLTSKLEEEIRKEQQFWRYVIERVFAVICTLAERGLPFRGDNEKFGTPK</sequence>